<reference evidence="2 3" key="1">
    <citation type="journal article" date="2019" name="G3 (Bethesda)">
        <title>Sequencing of a Wild Apple (Malus baccata) Genome Unravels the Differences Between Cultivated and Wild Apple Species Regarding Disease Resistance and Cold Tolerance.</title>
        <authorList>
            <person name="Chen X."/>
        </authorList>
    </citation>
    <scope>NUCLEOTIDE SEQUENCE [LARGE SCALE GENOMIC DNA]</scope>
    <source>
        <strain evidence="3">cv. Shandingzi</strain>
        <tissue evidence="2">Leaves</tissue>
    </source>
</reference>
<dbReference type="AlphaFoldDB" id="A0A540K9V4"/>
<proteinExistence type="predicted"/>
<keyword evidence="3" id="KW-1185">Reference proteome</keyword>
<sequence length="141" mass="15848">MTIASELLPWRLRAGGNPLIILELTWWSGFGISLENIKFLKQLIQNLVEFSIRNVKCLMIVGLWCAHPDYSMRPSMQQVMQMFTFEVPLPILPSKMPVATYFPLPRSLSMLFSDNNVTGGGQTEASCHGSYNTTTSSSYIP</sequence>
<gene>
    <name evidence="2" type="ORF">C1H46_043437</name>
</gene>
<evidence type="ECO:0008006" key="4">
    <source>
        <dbReference type="Google" id="ProtNLM"/>
    </source>
</evidence>
<dbReference type="EMBL" id="VIEB01001633">
    <property type="protein sequence ID" value="TQD71011.1"/>
    <property type="molecule type" value="Genomic_DNA"/>
</dbReference>
<comment type="caution">
    <text evidence="2">The sequence shown here is derived from an EMBL/GenBank/DDBJ whole genome shotgun (WGS) entry which is preliminary data.</text>
</comment>
<evidence type="ECO:0000256" key="1">
    <source>
        <dbReference type="SAM" id="MobiDB-lite"/>
    </source>
</evidence>
<evidence type="ECO:0000313" key="3">
    <source>
        <dbReference type="Proteomes" id="UP000315295"/>
    </source>
</evidence>
<evidence type="ECO:0000313" key="2">
    <source>
        <dbReference type="EMBL" id="TQD71011.1"/>
    </source>
</evidence>
<dbReference type="Proteomes" id="UP000315295">
    <property type="component" value="Unassembled WGS sequence"/>
</dbReference>
<protein>
    <recommendedName>
        <fullName evidence="4">Serine-threonine/tyrosine-protein kinase catalytic domain-containing protein</fullName>
    </recommendedName>
</protein>
<name>A0A540K9V4_MALBA</name>
<accession>A0A540K9V4</accession>
<dbReference type="STRING" id="106549.A0A540K9V4"/>
<organism evidence="2 3">
    <name type="scientific">Malus baccata</name>
    <name type="common">Siberian crab apple</name>
    <name type="synonym">Pyrus baccata</name>
    <dbReference type="NCBI Taxonomy" id="106549"/>
    <lineage>
        <taxon>Eukaryota</taxon>
        <taxon>Viridiplantae</taxon>
        <taxon>Streptophyta</taxon>
        <taxon>Embryophyta</taxon>
        <taxon>Tracheophyta</taxon>
        <taxon>Spermatophyta</taxon>
        <taxon>Magnoliopsida</taxon>
        <taxon>eudicotyledons</taxon>
        <taxon>Gunneridae</taxon>
        <taxon>Pentapetalae</taxon>
        <taxon>rosids</taxon>
        <taxon>fabids</taxon>
        <taxon>Rosales</taxon>
        <taxon>Rosaceae</taxon>
        <taxon>Amygdaloideae</taxon>
        <taxon>Maleae</taxon>
        <taxon>Malus</taxon>
    </lineage>
</organism>
<feature type="region of interest" description="Disordered" evidence="1">
    <location>
        <begin position="122"/>
        <end position="141"/>
    </location>
</feature>